<dbReference type="PIRSF" id="PIRSF005572">
    <property type="entry name" value="NifS"/>
    <property type="match status" value="1"/>
</dbReference>
<evidence type="ECO:0000256" key="7">
    <source>
        <dbReference type="ARBA" id="ARBA00022898"/>
    </source>
</evidence>
<dbReference type="EC" id="2.8.1.7" evidence="4"/>
<keyword evidence="9" id="KW-0411">Iron-sulfur</keyword>
<accession>A0A7Y9PJX2</accession>
<dbReference type="Pfam" id="PF00266">
    <property type="entry name" value="Aminotran_5"/>
    <property type="match status" value="1"/>
</dbReference>
<dbReference type="Gene3D" id="3.40.640.10">
    <property type="entry name" value="Type I PLP-dependent aspartate aminotransferase-like (Major domain)"/>
    <property type="match status" value="1"/>
</dbReference>
<evidence type="ECO:0000256" key="1">
    <source>
        <dbReference type="ARBA" id="ARBA00001933"/>
    </source>
</evidence>
<dbReference type="InterPro" id="IPR015422">
    <property type="entry name" value="PyrdxlP-dep_Trfase_small"/>
</dbReference>
<comment type="cofactor">
    <cofactor evidence="1 11">
        <name>pyridoxal 5'-phosphate</name>
        <dbReference type="ChEBI" id="CHEBI:597326"/>
    </cofactor>
</comment>
<dbReference type="GO" id="GO:0051536">
    <property type="term" value="F:iron-sulfur cluster binding"/>
    <property type="evidence" value="ECO:0007669"/>
    <property type="project" value="UniProtKB-KW"/>
</dbReference>
<dbReference type="InterPro" id="IPR000192">
    <property type="entry name" value="Aminotrans_V_dom"/>
</dbReference>
<dbReference type="Gene3D" id="3.90.1150.10">
    <property type="entry name" value="Aspartate Aminotransferase, domain 1"/>
    <property type="match status" value="1"/>
</dbReference>
<keyword evidence="7" id="KW-0663">Pyridoxal phosphate</keyword>
<evidence type="ECO:0000256" key="3">
    <source>
        <dbReference type="ARBA" id="ARBA00006490"/>
    </source>
</evidence>
<dbReference type="GO" id="GO:0046872">
    <property type="term" value="F:metal ion binding"/>
    <property type="evidence" value="ECO:0007669"/>
    <property type="project" value="UniProtKB-KW"/>
</dbReference>
<evidence type="ECO:0000256" key="4">
    <source>
        <dbReference type="ARBA" id="ARBA00012239"/>
    </source>
</evidence>
<dbReference type="EMBL" id="JACCCW010000002">
    <property type="protein sequence ID" value="NYF81277.1"/>
    <property type="molecule type" value="Genomic_DNA"/>
</dbReference>
<comment type="similarity">
    <text evidence="3">Belongs to the class-V pyridoxal-phosphate-dependent aminotransferase family. NifS/IscS subfamily.</text>
</comment>
<dbReference type="PROSITE" id="PS00595">
    <property type="entry name" value="AA_TRANSFER_CLASS_5"/>
    <property type="match status" value="1"/>
</dbReference>
<comment type="function">
    <text evidence="2">Catalyzes the removal of elemental sulfur atoms from cysteine to produce alanine. Seems to participate in the biosynthesis of the nitrogenase metalloclusters by providing the inorganic sulfur required for the Fe-S core formation.</text>
</comment>
<dbReference type="GO" id="GO:0031071">
    <property type="term" value="F:cysteine desulfurase activity"/>
    <property type="evidence" value="ECO:0007669"/>
    <property type="project" value="UniProtKB-EC"/>
</dbReference>
<gene>
    <name evidence="13" type="ORF">HDF17_003597</name>
</gene>
<evidence type="ECO:0000259" key="12">
    <source>
        <dbReference type="Pfam" id="PF00266"/>
    </source>
</evidence>
<sequence>MRRIYMDANATTPLLPEVYEAMRPFWIESFGNASSIHQQGQQARAAVDHARDSITHLLHCRTSEIVFTSGGTEGDNLALFGTLQDGDHLITTQIEHHAVLHAAEALAKRNIEVTFLPCAPNGLIEPATLRAALRPNTKLVSIMLANNETGTIQPIAELAAIAHAAGALFHTDAVQAGGKLPLDLSPKGDLKDIDLLTLSGHKMYAPQGTGILFVRRNVRLAPLFHGGTHERQRRAGTENVPGIVALGKAAELAAAWLKTEASASLTNLRDRLEQGILAAVDEAGVNGAGTPRVANTSNLYFDHVEAEALVIALDLKGLAVSGGSACQSGATEPSHVLTAMNLSPARARASIRFSLSRLTTEDEIDYALTLIPAAVARLRTLSPTYRKPALATA</sequence>
<evidence type="ECO:0000256" key="9">
    <source>
        <dbReference type="ARBA" id="ARBA00023014"/>
    </source>
</evidence>
<keyword evidence="5 13" id="KW-0808">Transferase</keyword>
<organism evidence="13 14">
    <name type="scientific">Granulicella arctica</name>
    <dbReference type="NCBI Taxonomy" id="940613"/>
    <lineage>
        <taxon>Bacteria</taxon>
        <taxon>Pseudomonadati</taxon>
        <taxon>Acidobacteriota</taxon>
        <taxon>Terriglobia</taxon>
        <taxon>Terriglobales</taxon>
        <taxon>Acidobacteriaceae</taxon>
        <taxon>Granulicella</taxon>
    </lineage>
</organism>
<dbReference type="InterPro" id="IPR020578">
    <property type="entry name" value="Aminotrans_V_PyrdxlP_BS"/>
</dbReference>
<dbReference type="SUPFAM" id="SSF53383">
    <property type="entry name" value="PLP-dependent transferases"/>
    <property type="match status" value="1"/>
</dbReference>
<dbReference type="Gene3D" id="1.10.260.50">
    <property type="match status" value="1"/>
</dbReference>
<evidence type="ECO:0000313" key="14">
    <source>
        <dbReference type="Proteomes" id="UP000589520"/>
    </source>
</evidence>
<comment type="caution">
    <text evidence="13">The sequence shown here is derived from an EMBL/GenBank/DDBJ whole genome shotgun (WGS) entry which is preliminary data.</text>
</comment>
<evidence type="ECO:0000313" key="13">
    <source>
        <dbReference type="EMBL" id="NYF81277.1"/>
    </source>
</evidence>
<proteinExistence type="inferred from homology"/>
<reference evidence="13 14" key="1">
    <citation type="submission" date="2020-07" db="EMBL/GenBank/DDBJ databases">
        <title>Genomic Encyclopedia of Type Strains, Phase IV (KMG-V): Genome sequencing to study the core and pangenomes of soil and plant-associated prokaryotes.</title>
        <authorList>
            <person name="Whitman W."/>
        </authorList>
    </citation>
    <scope>NUCLEOTIDE SEQUENCE [LARGE SCALE GENOMIC DNA]</scope>
    <source>
        <strain evidence="13 14">X4EP2</strain>
    </source>
</reference>
<dbReference type="InterPro" id="IPR015421">
    <property type="entry name" value="PyrdxlP-dep_Trfase_major"/>
</dbReference>
<protein>
    <recommendedName>
        <fullName evidence="4">cysteine desulfurase</fullName>
        <ecNumber evidence="4">2.8.1.7</ecNumber>
    </recommendedName>
</protein>
<dbReference type="PANTHER" id="PTHR11601:SF34">
    <property type="entry name" value="CYSTEINE DESULFURASE"/>
    <property type="match status" value="1"/>
</dbReference>
<keyword evidence="14" id="KW-1185">Reference proteome</keyword>
<dbReference type="Proteomes" id="UP000589520">
    <property type="component" value="Unassembled WGS sequence"/>
</dbReference>
<dbReference type="FunFam" id="3.40.640.10:FF:000084">
    <property type="entry name" value="IscS-like cysteine desulfurase"/>
    <property type="match status" value="1"/>
</dbReference>
<evidence type="ECO:0000256" key="6">
    <source>
        <dbReference type="ARBA" id="ARBA00022723"/>
    </source>
</evidence>
<dbReference type="PANTHER" id="PTHR11601">
    <property type="entry name" value="CYSTEINE DESULFURYLASE FAMILY MEMBER"/>
    <property type="match status" value="1"/>
</dbReference>
<evidence type="ECO:0000256" key="5">
    <source>
        <dbReference type="ARBA" id="ARBA00022679"/>
    </source>
</evidence>
<evidence type="ECO:0000256" key="8">
    <source>
        <dbReference type="ARBA" id="ARBA00023004"/>
    </source>
</evidence>
<dbReference type="RefSeq" id="WP_179493112.1">
    <property type="nucleotide sequence ID" value="NZ_JACCCW010000002.1"/>
</dbReference>
<dbReference type="AlphaFoldDB" id="A0A7Y9PJX2"/>
<dbReference type="InterPro" id="IPR016454">
    <property type="entry name" value="Cysteine_dSase"/>
</dbReference>
<comment type="catalytic activity">
    <reaction evidence="10">
        <text>(sulfur carrier)-H + L-cysteine = (sulfur carrier)-SH + L-alanine</text>
        <dbReference type="Rhea" id="RHEA:43892"/>
        <dbReference type="Rhea" id="RHEA-COMP:14737"/>
        <dbReference type="Rhea" id="RHEA-COMP:14739"/>
        <dbReference type="ChEBI" id="CHEBI:29917"/>
        <dbReference type="ChEBI" id="CHEBI:35235"/>
        <dbReference type="ChEBI" id="CHEBI:57972"/>
        <dbReference type="ChEBI" id="CHEBI:64428"/>
        <dbReference type="EC" id="2.8.1.7"/>
    </reaction>
</comment>
<feature type="domain" description="Aminotransferase class V" evidence="12">
    <location>
        <begin position="4"/>
        <end position="366"/>
    </location>
</feature>
<evidence type="ECO:0000256" key="2">
    <source>
        <dbReference type="ARBA" id="ARBA00003120"/>
    </source>
</evidence>
<keyword evidence="8" id="KW-0408">Iron</keyword>
<name>A0A7Y9PJX2_9BACT</name>
<keyword evidence="6" id="KW-0479">Metal-binding</keyword>
<evidence type="ECO:0000256" key="11">
    <source>
        <dbReference type="RuleBase" id="RU004504"/>
    </source>
</evidence>
<evidence type="ECO:0000256" key="10">
    <source>
        <dbReference type="ARBA" id="ARBA00050776"/>
    </source>
</evidence>
<dbReference type="InterPro" id="IPR015424">
    <property type="entry name" value="PyrdxlP-dep_Trfase"/>
</dbReference>